<dbReference type="Pfam" id="PF11360">
    <property type="entry name" value="DUF3110"/>
    <property type="match status" value="1"/>
</dbReference>
<evidence type="ECO:0000313" key="4">
    <source>
        <dbReference type="EMBL" id="GMH18781.1"/>
    </source>
</evidence>
<dbReference type="AlphaFoldDB" id="A0AAD3XWK0"/>
<keyword evidence="5" id="KW-1185">Reference proteome</keyword>
<protein>
    <submittedName>
        <fullName evidence="4">Uncharacterized protein</fullName>
    </submittedName>
</protein>
<comment type="caution">
    <text evidence="4">The sequence shown here is derived from an EMBL/GenBank/DDBJ whole genome shotgun (WGS) entry which is preliminary data.</text>
</comment>
<feature type="compositionally biased region" description="Basic residues" evidence="2">
    <location>
        <begin position="39"/>
        <end position="55"/>
    </location>
</feature>
<name>A0AAD3XWK0_NEPGR</name>
<dbReference type="InterPro" id="IPR021503">
    <property type="entry name" value="DUF3110"/>
</dbReference>
<organism evidence="4 5">
    <name type="scientific">Nepenthes gracilis</name>
    <name type="common">Slender pitcher plant</name>
    <dbReference type="NCBI Taxonomy" id="150966"/>
    <lineage>
        <taxon>Eukaryota</taxon>
        <taxon>Viridiplantae</taxon>
        <taxon>Streptophyta</taxon>
        <taxon>Embryophyta</taxon>
        <taxon>Tracheophyta</taxon>
        <taxon>Spermatophyta</taxon>
        <taxon>Magnoliopsida</taxon>
        <taxon>eudicotyledons</taxon>
        <taxon>Gunneridae</taxon>
        <taxon>Pentapetalae</taxon>
        <taxon>Caryophyllales</taxon>
        <taxon>Nepenthaceae</taxon>
        <taxon>Nepenthes</taxon>
    </lineage>
</organism>
<dbReference type="PANTHER" id="PTHR34962">
    <property type="entry name" value="EMBRYO DEFECTIVE 1703-RELATED"/>
    <property type="match status" value="1"/>
</dbReference>
<gene>
    <name evidence="4" type="ORF">Nepgr_020622</name>
</gene>
<evidence type="ECO:0000256" key="2">
    <source>
        <dbReference type="SAM" id="MobiDB-lite"/>
    </source>
</evidence>
<keyword evidence="3" id="KW-0812">Transmembrane</keyword>
<keyword evidence="3" id="KW-1133">Transmembrane helix</keyword>
<accession>A0AAD3XWK0</accession>
<keyword evidence="3" id="KW-0472">Membrane</keyword>
<evidence type="ECO:0000313" key="5">
    <source>
        <dbReference type="Proteomes" id="UP001279734"/>
    </source>
</evidence>
<dbReference type="PANTHER" id="PTHR34962:SF3">
    <property type="entry name" value="ABC SUBFAMILY C PROTEIN"/>
    <property type="match status" value="1"/>
</dbReference>
<feature type="coiled-coil region" evidence="1">
    <location>
        <begin position="257"/>
        <end position="303"/>
    </location>
</feature>
<dbReference type="EMBL" id="BSYO01000019">
    <property type="protein sequence ID" value="GMH18781.1"/>
    <property type="molecule type" value="Genomic_DNA"/>
</dbReference>
<sequence length="555" mass="61134">MAGVRYSFTNLFPPIANSTPNRTNSSLKSSVSTQSPSKLTKRKNHLRPKIRKTLTKPHPNPLPPHQLPNNPVIPIEPIEPLSEPSIQISSDPVLDNHNSNSVEEFSASSGAIESNSGVVEASNVGPGSFPARTFIRFGLCLVGLFVFQTICAVWILGSADSEDKDGNLKVGSRDGKMGLNGNASAGKFEIRNGGFVYVDKAEMERKIGEIRKMAREARDREEEKLRANDADSNSMGDGDNGDGDVEGESSNIRSVLVKEVDGRLKTLRKSLNSIREKSTLLKVNSLKKSSEAAEKEKKEAFDAMEEGEMLMIKKKYKFRSLTTSPRDRPKGFQGSDNGSDLRRKNSDMDAIHQTVRKGGAAEDSGLLDQIQKLDKQNRSSGGSDSMLFDKGNETKSATENSSHLQTSSGRSRNKQHTSKQSISRAKDKRSNSDPNLWWLNLPYVLAILMQNGSNNEGMWGLYTLKITSDAVNQKQTSYTVAFEDRIDATNFSFLLESFFEDLQETTIDIVPLSIKELSEAVRSQSMKLIVVKKGQLQLYAGQPLADVEAALRALV</sequence>
<feature type="compositionally biased region" description="Basic and acidic residues" evidence="2">
    <location>
        <begin position="214"/>
        <end position="229"/>
    </location>
</feature>
<evidence type="ECO:0000256" key="1">
    <source>
        <dbReference type="SAM" id="Coils"/>
    </source>
</evidence>
<reference evidence="4" key="1">
    <citation type="submission" date="2023-05" db="EMBL/GenBank/DDBJ databases">
        <title>Nepenthes gracilis genome sequencing.</title>
        <authorList>
            <person name="Fukushima K."/>
        </authorList>
    </citation>
    <scope>NUCLEOTIDE SEQUENCE</scope>
    <source>
        <strain evidence="4">SING2019-196</strain>
    </source>
</reference>
<evidence type="ECO:0000256" key="3">
    <source>
        <dbReference type="SAM" id="Phobius"/>
    </source>
</evidence>
<feature type="region of interest" description="Disordered" evidence="2">
    <location>
        <begin position="374"/>
        <end position="431"/>
    </location>
</feature>
<feature type="compositionally biased region" description="Polar residues" evidence="2">
    <location>
        <begin position="16"/>
        <end position="38"/>
    </location>
</feature>
<feature type="compositionally biased region" description="Polar residues" evidence="2">
    <location>
        <begin position="394"/>
        <end position="410"/>
    </location>
</feature>
<feature type="region of interest" description="Disordered" evidence="2">
    <location>
        <begin position="214"/>
        <end position="250"/>
    </location>
</feature>
<feature type="region of interest" description="Disordered" evidence="2">
    <location>
        <begin position="320"/>
        <end position="348"/>
    </location>
</feature>
<keyword evidence="1" id="KW-0175">Coiled coil</keyword>
<proteinExistence type="predicted"/>
<feature type="transmembrane region" description="Helical" evidence="3">
    <location>
        <begin position="137"/>
        <end position="157"/>
    </location>
</feature>
<dbReference type="Proteomes" id="UP001279734">
    <property type="component" value="Unassembled WGS sequence"/>
</dbReference>
<feature type="compositionally biased region" description="Basic and acidic residues" evidence="2">
    <location>
        <begin position="339"/>
        <end position="348"/>
    </location>
</feature>
<feature type="region of interest" description="Disordered" evidence="2">
    <location>
        <begin position="1"/>
        <end position="65"/>
    </location>
</feature>